<gene>
    <name evidence="2" type="ORF">HXK23_03385</name>
</gene>
<dbReference type="EMBL" id="JABZGT010000167">
    <property type="protein sequence ID" value="MBF4809249.1"/>
    <property type="molecule type" value="Genomic_DNA"/>
</dbReference>
<dbReference type="Proteomes" id="UP000772566">
    <property type="component" value="Unassembled WGS sequence"/>
</dbReference>
<evidence type="ECO:0000256" key="1">
    <source>
        <dbReference type="SAM" id="Phobius"/>
    </source>
</evidence>
<name>A0A930W4T5_9ACTN</name>
<keyword evidence="1" id="KW-1133">Transmembrane helix</keyword>
<organism evidence="2 3">
    <name type="scientific">Lancefieldella parvula</name>
    <dbReference type="NCBI Taxonomy" id="1382"/>
    <lineage>
        <taxon>Bacteria</taxon>
        <taxon>Bacillati</taxon>
        <taxon>Actinomycetota</taxon>
        <taxon>Coriobacteriia</taxon>
        <taxon>Coriobacteriales</taxon>
        <taxon>Atopobiaceae</taxon>
        <taxon>Lancefieldella</taxon>
    </lineage>
</organism>
<dbReference type="AlphaFoldDB" id="A0A930W4T5"/>
<sequence length="73" mass="7846">MSLYRHLRSSLGSAQKIALAASVFVMTVALPVIAKADVISTPRIGRSSSFLAMAAVSTLVAVIGFIMIIRRRR</sequence>
<feature type="transmembrane region" description="Helical" evidence="1">
    <location>
        <begin position="50"/>
        <end position="69"/>
    </location>
</feature>
<reference evidence="2" key="1">
    <citation type="submission" date="2020-04" db="EMBL/GenBank/DDBJ databases">
        <title>Deep metagenomics examines the oral microbiome during advanced dental caries in children, revealing novel taxa and co-occurrences with host molecules.</title>
        <authorList>
            <person name="Baker J.L."/>
            <person name="Morton J.T."/>
            <person name="Dinis M."/>
            <person name="Alvarez R."/>
            <person name="Tran N.C."/>
            <person name="Knight R."/>
            <person name="Edlund A."/>
        </authorList>
    </citation>
    <scope>NUCLEOTIDE SEQUENCE</scope>
    <source>
        <strain evidence="2">JCVI_22A_bin.2</strain>
    </source>
</reference>
<accession>A0A930W4T5</accession>
<keyword evidence="1" id="KW-0472">Membrane</keyword>
<keyword evidence="1" id="KW-0812">Transmembrane</keyword>
<protein>
    <submittedName>
        <fullName evidence="2">Uncharacterized protein</fullName>
    </submittedName>
</protein>
<evidence type="ECO:0000313" key="2">
    <source>
        <dbReference type="EMBL" id="MBF4809249.1"/>
    </source>
</evidence>
<evidence type="ECO:0000313" key="3">
    <source>
        <dbReference type="Proteomes" id="UP000772566"/>
    </source>
</evidence>
<proteinExistence type="predicted"/>
<comment type="caution">
    <text evidence="2">The sequence shown here is derived from an EMBL/GenBank/DDBJ whole genome shotgun (WGS) entry which is preliminary data.</text>
</comment>